<dbReference type="PATRIC" id="fig|178901.14.peg.954"/>
<dbReference type="AlphaFoldDB" id="A0A149UPP3"/>
<protein>
    <submittedName>
        <fullName evidence="2">Uncharacterized protein</fullName>
    </submittedName>
</protein>
<proteinExistence type="predicted"/>
<evidence type="ECO:0000256" key="1">
    <source>
        <dbReference type="SAM" id="MobiDB-lite"/>
    </source>
</evidence>
<comment type="caution">
    <text evidence="2">The sequence shown here is derived from an EMBL/GenBank/DDBJ whole genome shotgun (WGS) entry which is preliminary data.</text>
</comment>
<accession>A0A149UPP3</accession>
<dbReference type="EMBL" id="LHZX01000261">
    <property type="protein sequence ID" value="KXV69855.1"/>
    <property type="molecule type" value="Genomic_DNA"/>
</dbReference>
<name>A0A149UPP3_9PROT</name>
<feature type="region of interest" description="Disordered" evidence="1">
    <location>
        <begin position="102"/>
        <end position="134"/>
    </location>
</feature>
<organism evidence="2 3">
    <name type="scientific">Acetobacter malorum</name>
    <dbReference type="NCBI Taxonomy" id="178901"/>
    <lineage>
        <taxon>Bacteria</taxon>
        <taxon>Pseudomonadati</taxon>
        <taxon>Pseudomonadota</taxon>
        <taxon>Alphaproteobacteria</taxon>
        <taxon>Acetobacterales</taxon>
        <taxon>Acetobacteraceae</taxon>
        <taxon>Acetobacter</taxon>
    </lineage>
</organism>
<sequence length="134" mass="15114">MGSHALMTERYTPTGAQLVRFVPYIYLRSDKADRNVKLRLSIGLNTDDVNQLLEKLPQPFSDTATQALQFYRRSYLLDLADDWRYMTEVEISRFLAADVARENGVAEPPDDEVPPLDEDEFATSEGDGHESSGA</sequence>
<feature type="compositionally biased region" description="Acidic residues" evidence="1">
    <location>
        <begin position="108"/>
        <end position="122"/>
    </location>
</feature>
<dbReference type="Proteomes" id="UP000075377">
    <property type="component" value="Unassembled WGS sequence"/>
</dbReference>
<gene>
    <name evidence="2" type="ORF">AD951_04760</name>
</gene>
<evidence type="ECO:0000313" key="2">
    <source>
        <dbReference type="EMBL" id="KXV69855.1"/>
    </source>
</evidence>
<reference evidence="2 3" key="1">
    <citation type="submission" date="2015-06" db="EMBL/GenBank/DDBJ databases">
        <title>Improved classification and identification of acetic acid bacteria using matrix-assisted laser desorption/ionization time-of-flight mass spectrometry; Gluconobacter nephelii and Gluconobacter uchimurae are later heterotypic synonyms of Gluconobacter japonicus and Gluconobacter oxydans, respectively.</title>
        <authorList>
            <person name="Li L."/>
            <person name="Cleenwerck I."/>
            <person name="De Vuyst L."/>
            <person name="Vandamme P."/>
        </authorList>
    </citation>
    <scope>NUCLEOTIDE SEQUENCE [LARGE SCALE GENOMIC DNA]</scope>
    <source>
        <strain evidence="2 3">LMG 1699</strain>
    </source>
</reference>
<evidence type="ECO:0000313" key="3">
    <source>
        <dbReference type="Proteomes" id="UP000075377"/>
    </source>
</evidence>